<reference evidence="2" key="1">
    <citation type="journal article" date="2020" name="Stud. Mycol.">
        <title>101 Dothideomycetes genomes: a test case for predicting lifestyles and emergence of pathogens.</title>
        <authorList>
            <person name="Haridas S."/>
            <person name="Albert R."/>
            <person name="Binder M."/>
            <person name="Bloem J."/>
            <person name="Labutti K."/>
            <person name="Salamov A."/>
            <person name="Andreopoulos B."/>
            <person name="Baker S."/>
            <person name="Barry K."/>
            <person name="Bills G."/>
            <person name="Bluhm B."/>
            <person name="Cannon C."/>
            <person name="Castanera R."/>
            <person name="Culley D."/>
            <person name="Daum C."/>
            <person name="Ezra D."/>
            <person name="Gonzalez J."/>
            <person name="Henrissat B."/>
            <person name="Kuo A."/>
            <person name="Liang C."/>
            <person name="Lipzen A."/>
            <person name="Lutzoni F."/>
            <person name="Magnuson J."/>
            <person name="Mondo S."/>
            <person name="Nolan M."/>
            <person name="Ohm R."/>
            <person name="Pangilinan J."/>
            <person name="Park H.-J."/>
            <person name="Ramirez L."/>
            <person name="Alfaro M."/>
            <person name="Sun H."/>
            <person name="Tritt A."/>
            <person name="Yoshinaga Y."/>
            <person name="Zwiers L.-H."/>
            <person name="Turgeon B."/>
            <person name="Goodwin S."/>
            <person name="Spatafora J."/>
            <person name="Crous P."/>
            <person name="Grigoriev I."/>
        </authorList>
    </citation>
    <scope>NUCLEOTIDE SEQUENCE</scope>
    <source>
        <strain evidence="2">CBS 175.79</strain>
    </source>
</reference>
<feature type="domain" description="Azaphilone pigments biosynthesis cluster protein L N-terminal" evidence="1">
    <location>
        <begin position="2"/>
        <end position="95"/>
    </location>
</feature>
<proteinExistence type="predicted"/>
<dbReference type="GeneID" id="54287615"/>
<evidence type="ECO:0000259" key="1">
    <source>
        <dbReference type="Pfam" id="PF17111"/>
    </source>
</evidence>
<protein>
    <recommendedName>
        <fullName evidence="1">Azaphilone pigments biosynthesis cluster protein L N-terminal domain-containing protein</fullName>
    </recommendedName>
</protein>
<dbReference type="OrthoDB" id="3784126at2759"/>
<organism evidence="2 3">
    <name type="scientific">Aaosphaeria arxii CBS 175.79</name>
    <dbReference type="NCBI Taxonomy" id="1450172"/>
    <lineage>
        <taxon>Eukaryota</taxon>
        <taxon>Fungi</taxon>
        <taxon>Dikarya</taxon>
        <taxon>Ascomycota</taxon>
        <taxon>Pezizomycotina</taxon>
        <taxon>Dothideomycetes</taxon>
        <taxon>Pleosporomycetidae</taxon>
        <taxon>Pleosporales</taxon>
        <taxon>Pleosporales incertae sedis</taxon>
        <taxon>Aaosphaeria</taxon>
    </lineage>
</organism>
<gene>
    <name evidence="2" type="ORF">BU24DRAFT_437611</name>
</gene>
<dbReference type="AlphaFoldDB" id="A0A6A5X7I9"/>
<dbReference type="InterPro" id="IPR031348">
    <property type="entry name" value="PigL_N"/>
</dbReference>
<dbReference type="Pfam" id="PF17111">
    <property type="entry name" value="PigL_N"/>
    <property type="match status" value="1"/>
</dbReference>
<keyword evidence="3" id="KW-1185">Reference proteome</keyword>
<evidence type="ECO:0000313" key="2">
    <source>
        <dbReference type="EMBL" id="KAF2008754.1"/>
    </source>
</evidence>
<dbReference type="RefSeq" id="XP_033377093.1">
    <property type="nucleotide sequence ID" value="XM_033530218.1"/>
</dbReference>
<dbReference type="Proteomes" id="UP000799778">
    <property type="component" value="Unassembled WGS sequence"/>
</dbReference>
<accession>A0A6A5X7I9</accession>
<name>A0A6A5X7I9_9PLEO</name>
<sequence length="197" mass="21457">MRHSKDGHTSLRDRLKLQFQEKEIGGFQARLASYKSTLAIALDFCTLKTASDNLDATKDLEAKIEATTALLTGQMQGLQIGMQAILDGSSVVEEPDDAGPRSRLTKTQQSEVLQAIERQTVALSHCYRACMAAFKETTKATGHEYKFVKASKEARLLMGDLGSVAGGALHKYSNIEVDGGHVVAGNMEGQFAKDFFK</sequence>
<evidence type="ECO:0000313" key="3">
    <source>
        <dbReference type="Proteomes" id="UP000799778"/>
    </source>
</evidence>
<dbReference type="EMBL" id="ML978081">
    <property type="protein sequence ID" value="KAF2008754.1"/>
    <property type="molecule type" value="Genomic_DNA"/>
</dbReference>